<dbReference type="KEGG" id="hsr:HSBAA_PA_1080"/>
<evidence type="ECO:0000313" key="1">
    <source>
        <dbReference type="EMBL" id="BBI65505.1"/>
    </source>
</evidence>
<dbReference type="InterPro" id="IPR008972">
    <property type="entry name" value="Cupredoxin"/>
</dbReference>
<reference evidence="1 2" key="1">
    <citation type="journal article" date="2019" name="Microbiol. Resour. Announc.">
        <title>Complete Genome Sequence of Halomonas sulfidaeris Strain Esulfide1 Isolated from a Metal Sulfide Rock at a Depth of 2,200 Meters, Obtained Using Nanopore Sequencing.</title>
        <authorList>
            <person name="Saito M."/>
            <person name="Nishigata A."/>
            <person name="Galipon J."/>
            <person name="Arakawa K."/>
        </authorList>
    </citation>
    <scope>NUCLEOTIDE SEQUENCE [LARGE SCALE GENOMIC DNA]</scope>
    <source>
        <strain evidence="1 2">ATCC BAA-803</strain>
        <plasmid evidence="2">pbaa-803-a dna</plasmid>
    </source>
</reference>
<dbReference type="SUPFAM" id="SSF49503">
    <property type="entry name" value="Cupredoxins"/>
    <property type="match status" value="1"/>
</dbReference>
<name>A0A455UH76_9GAMM</name>
<sequence length="91" mass="10518">MLLLTDWTFEEPMSVFRNLKPWKAITTSKSARLLIFRRCTRKGFSQTAEMRGMWAQMRMSSRDIADVTGSTYTYLLNGHSPGKLERAVQGR</sequence>
<dbReference type="EMBL" id="AP019515">
    <property type="protein sequence ID" value="BBI65505.1"/>
    <property type="molecule type" value="Genomic_DNA"/>
</dbReference>
<dbReference type="Proteomes" id="UP000320231">
    <property type="component" value="Plasmid pBAA-803-A"/>
</dbReference>
<dbReference type="AlphaFoldDB" id="A0A455UH76"/>
<organism evidence="1 2">
    <name type="scientific">Vreelandella sulfidaeris</name>
    <dbReference type="NCBI Taxonomy" id="115553"/>
    <lineage>
        <taxon>Bacteria</taxon>
        <taxon>Pseudomonadati</taxon>
        <taxon>Pseudomonadota</taxon>
        <taxon>Gammaproteobacteria</taxon>
        <taxon>Oceanospirillales</taxon>
        <taxon>Halomonadaceae</taxon>
        <taxon>Vreelandella</taxon>
    </lineage>
</organism>
<evidence type="ECO:0000313" key="2">
    <source>
        <dbReference type="Proteomes" id="UP000320231"/>
    </source>
</evidence>
<protein>
    <submittedName>
        <fullName evidence="1">Uncharacterized protein</fullName>
    </submittedName>
</protein>
<gene>
    <name evidence="1" type="ORF">HSBAA_PA_1080</name>
</gene>
<keyword evidence="1" id="KW-0614">Plasmid</keyword>
<accession>A0A455UH76</accession>
<proteinExistence type="predicted"/>
<geneLocation type="plasmid" evidence="2">
    <name>pbaa-803-a dna</name>
</geneLocation>